<keyword evidence="2" id="KW-0802">TPR repeat</keyword>
<feature type="compositionally biased region" description="Acidic residues" evidence="3">
    <location>
        <begin position="121"/>
        <end position="142"/>
    </location>
</feature>
<proteinExistence type="predicted"/>
<dbReference type="SUPFAM" id="SSF48452">
    <property type="entry name" value="TPR-like"/>
    <property type="match status" value="1"/>
</dbReference>
<dbReference type="PANTHER" id="PTHR15081">
    <property type="entry name" value="NUCLEAR AUTOANTIGENIC SPERM PROTEIN NASP -RELATED"/>
    <property type="match status" value="1"/>
</dbReference>
<dbReference type="InterPro" id="IPR011990">
    <property type="entry name" value="TPR-like_helical_dom_sf"/>
</dbReference>
<dbReference type="GeneID" id="108608848"/>
<reference evidence="5" key="3">
    <citation type="submission" date="2025-08" db="UniProtKB">
        <authorList>
            <consortium name="RefSeq"/>
        </authorList>
    </citation>
    <scope>IDENTIFICATION</scope>
    <source>
        <tissue evidence="5">Whole organism</tissue>
    </source>
</reference>
<dbReference type="RefSeq" id="XP_017855930.1">
    <property type="nucleotide sequence ID" value="XM_018000441.1"/>
</dbReference>
<evidence type="ECO:0000256" key="1">
    <source>
        <dbReference type="ARBA" id="ARBA00022737"/>
    </source>
</evidence>
<dbReference type="Proteomes" id="UP000694904">
    <property type="component" value="Chromosome 2"/>
</dbReference>
<dbReference type="PANTHER" id="PTHR15081:SF1">
    <property type="entry name" value="NUCLEAR AUTOANTIGENIC SPERM PROTEIN"/>
    <property type="match status" value="1"/>
</dbReference>
<organism evidence="4 5">
    <name type="scientific">Drosophila arizonae</name>
    <name type="common">Fruit fly</name>
    <dbReference type="NCBI Taxonomy" id="7263"/>
    <lineage>
        <taxon>Eukaryota</taxon>
        <taxon>Metazoa</taxon>
        <taxon>Ecdysozoa</taxon>
        <taxon>Arthropoda</taxon>
        <taxon>Hexapoda</taxon>
        <taxon>Insecta</taxon>
        <taxon>Pterygota</taxon>
        <taxon>Neoptera</taxon>
        <taxon>Endopterygota</taxon>
        <taxon>Diptera</taxon>
        <taxon>Brachycera</taxon>
        <taxon>Muscomorpha</taxon>
        <taxon>Ephydroidea</taxon>
        <taxon>Drosophilidae</taxon>
        <taxon>Drosophila</taxon>
    </lineage>
</organism>
<sequence length="432" mass="45791">MSAEAEAIVTAGAADAAPEKTANEPVAADTTPDKQPSESALNPEQIRAEKILKGKELFSQGSRNFLVKSYDEAADELSQVCQLYEEVYGELADELGQPLLLYAKALIAMALDENKVIDVPDEAADDDEDEDVDEEEDEEGEANGEKPAVAKANGDANGKKLESIKEGTADEADSTGDADQAKSDDAEGVSGSLQLAWEILEAAAKIFSRQGLSGLPYLADVQTELANIEFENGILDAARDDYDKALKIHSELPNRNRRALAELHYKIGLTHLMQQQNKEGAGALRNSSVLIEEEIAEIKKKENPTERDKNNMLDLEETRQEILVKIQEIEETQAQTIAEVRAALDSYIKPMSSSSNAGGDSAASSSTAAAAAGSGAAANGAPSSSSSAASSSAISSSSAKPTDITHLIKRKKPEEPSSEAEALCSPAKRAAV</sequence>
<evidence type="ECO:0000313" key="5">
    <source>
        <dbReference type="RefSeq" id="XP_017855930.1"/>
    </source>
</evidence>
<reference evidence="4" key="2">
    <citation type="journal article" date="2016" name="G3 (Bethesda)">
        <title>Genome Evolution in Three Species of Cactophilic Drosophila.</title>
        <authorList>
            <person name="Sanchez-Flores A."/>
            <person name="Penazola F."/>
            <person name="Carpinteyro-Ponce J."/>
            <person name="Nazario-Yepiz N."/>
            <person name="Abreu-Goodger C."/>
            <person name="Machado C.A."/>
            <person name="Markow T.A."/>
        </authorList>
    </citation>
    <scope>NUCLEOTIDE SEQUENCE [LARGE SCALE GENOMIC DNA]</scope>
</reference>
<feature type="compositionally biased region" description="Basic and acidic residues" evidence="3">
    <location>
        <begin position="157"/>
        <end position="168"/>
    </location>
</feature>
<name>A0ABM1NLU4_DROAR</name>
<dbReference type="InterPro" id="IPR051730">
    <property type="entry name" value="NASP-like"/>
</dbReference>
<protein>
    <submittedName>
        <fullName evidence="5">Protein NASP homolog isoform X2</fullName>
    </submittedName>
</protein>
<evidence type="ECO:0000256" key="2">
    <source>
        <dbReference type="ARBA" id="ARBA00022803"/>
    </source>
</evidence>
<evidence type="ECO:0000313" key="4">
    <source>
        <dbReference type="Proteomes" id="UP000694904"/>
    </source>
</evidence>
<gene>
    <name evidence="5" type="primary">LOC108608848</name>
</gene>
<feature type="region of interest" description="Disordered" evidence="3">
    <location>
        <begin position="1"/>
        <end position="44"/>
    </location>
</feature>
<feature type="compositionally biased region" description="Low complexity" evidence="3">
    <location>
        <begin position="1"/>
        <end position="16"/>
    </location>
</feature>
<keyword evidence="4" id="KW-1185">Reference proteome</keyword>
<feature type="region of interest" description="Disordered" evidence="3">
    <location>
        <begin position="351"/>
        <end position="432"/>
    </location>
</feature>
<dbReference type="Gene3D" id="1.25.40.10">
    <property type="entry name" value="Tetratricopeptide repeat domain"/>
    <property type="match status" value="1"/>
</dbReference>
<accession>A0ABM1NLU4</accession>
<feature type="compositionally biased region" description="Low complexity" evidence="3">
    <location>
        <begin position="352"/>
        <end position="399"/>
    </location>
</feature>
<feature type="region of interest" description="Disordered" evidence="3">
    <location>
        <begin position="121"/>
        <end position="186"/>
    </location>
</feature>
<keyword evidence="1" id="KW-0677">Repeat</keyword>
<reference evidence="4" key="1">
    <citation type="journal article" date="1997" name="Nucleic Acids Res.">
        <title>tRNAscan-SE: a program for improved detection of transfer RNA genes in genomic sequence.</title>
        <authorList>
            <person name="Lowe T.M."/>
            <person name="Eddy S.R."/>
        </authorList>
    </citation>
    <scope>NUCLEOTIDE SEQUENCE [LARGE SCALE GENOMIC DNA]</scope>
</reference>
<evidence type="ECO:0000256" key="3">
    <source>
        <dbReference type="SAM" id="MobiDB-lite"/>
    </source>
</evidence>